<proteinExistence type="predicted"/>
<dbReference type="InterPro" id="IPR010730">
    <property type="entry name" value="HET"/>
</dbReference>
<dbReference type="Pfam" id="PF06985">
    <property type="entry name" value="HET"/>
    <property type="match status" value="1"/>
</dbReference>
<feature type="compositionally biased region" description="Polar residues" evidence="1">
    <location>
        <begin position="336"/>
        <end position="347"/>
    </location>
</feature>
<feature type="domain" description="Heterokaryon incompatibility" evidence="2">
    <location>
        <begin position="54"/>
        <end position="249"/>
    </location>
</feature>
<feature type="region of interest" description="Disordered" evidence="1">
    <location>
        <begin position="70"/>
        <end position="93"/>
    </location>
</feature>
<evidence type="ECO:0000259" key="2">
    <source>
        <dbReference type="Pfam" id="PF06985"/>
    </source>
</evidence>
<dbReference type="EMBL" id="KV875109">
    <property type="protein sequence ID" value="OIW23037.1"/>
    <property type="molecule type" value="Genomic_DNA"/>
</dbReference>
<evidence type="ECO:0000313" key="3">
    <source>
        <dbReference type="EMBL" id="OIW23037.1"/>
    </source>
</evidence>
<feature type="region of interest" description="Disordered" evidence="1">
    <location>
        <begin position="322"/>
        <end position="350"/>
    </location>
</feature>
<dbReference type="AlphaFoldDB" id="A0A1J7I6G6"/>
<reference evidence="3 4" key="1">
    <citation type="submission" date="2016-10" db="EMBL/GenBank/DDBJ databases">
        <title>Draft genome sequence of Coniochaeta ligniaria NRRL30616, a lignocellulolytic fungus for bioabatement of inhibitors in plant biomass hydrolysates.</title>
        <authorList>
            <consortium name="DOE Joint Genome Institute"/>
            <person name="Jimenez D.J."/>
            <person name="Hector R.E."/>
            <person name="Riley R."/>
            <person name="Sun H."/>
            <person name="Grigoriev I.V."/>
            <person name="Van Elsas J.D."/>
            <person name="Nichols N.N."/>
        </authorList>
    </citation>
    <scope>NUCLEOTIDE SEQUENCE [LARGE SCALE GENOMIC DNA]</scope>
    <source>
        <strain evidence="3 4">NRRL 30616</strain>
    </source>
</reference>
<dbReference type="Proteomes" id="UP000182658">
    <property type="component" value="Unassembled WGS sequence"/>
</dbReference>
<dbReference type="InParanoid" id="A0A1J7I6G6"/>
<name>A0A1J7I6G6_9PEZI</name>
<dbReference type="OrthoDB" id="4476201at2759"/>
<sequence length="767" mass="85252">MEGQTATSAEPTYELPSPTSIRLLKITHAHIPEEGERSVWFTISCFELDEAPEYLALSYTWTDPMRPDIFSTDESAPGVSVQATGASGPADASSQCLDDTPAFIGDRKYRATKNLRDGLAQILLSGLGSNWIWADAVCIDQENDAEKEIQVGMMDEVYSRAMAVVVWLGAETSDLEEFAWIHGEFFDALNKFIVEQGVDAILGQQALDPAFTSRLGVEPPGGSWTTVWHKYLSFCRRRRWFSRAWIVQEVTLARHVIVLCGPKDIEWDRMVMMAQMVVLLRWQTQVGVGVDKGFGRALGDEVIRLSTAKQKMILIVAMATPSDSDNKECPGDADAASTTSIRGNTTSGKDEQRQKWFTGFLELLLHTRVYSATDPRDKIYSLIGILKKILPPGMEMPFRPDYSEETSPRTLFTSITSMLLRELPNLKALSLVEDRASRKIKDLPSWVPDYTCHLTGSPLTIVRNSQHAFNCDPATSDSHDGSDVCRVSDDQLVVHGAEFDSIVAIASPMWQVVRTQVIDDCLALCENLSPEYLQTHTGPGEVLWRTMAANTFEQEEAPASLATNFKSWVSARLATQITLKSLQCDDATGQVTLIGFEEVLDEVAVTHSLDILTRLRAKDNENIQHESTCIPSIEEILEVARQMYDVQLRYILAEQGISFIDPPVPELDIEEATMRIEGEAAAFKHAISPVLPSRRLFRTAKGYLGHGPASIEPGDRVYLLRGAKVPFVLRGGEEGKFELMGETYVHGFMDGEMRTRVGNSLSEITLV</sequence>
<accession>A0A1J7I6G6</accession>
<evidence type="ECO:0000256" key="1">
    <source>
        <dbReference type="SAM" id="MobiDB-lite"/>
    </source>
</evidence>
<dbReference type="STRING" id="1408157.A0A1J7I6G6"/>
<dbReference type="PANTHER" id="PTHR24148">
    <property type="entry name" value="ANKYRIN REPEAT DOMAIN-CONTAINING PROTEIN 39 HOMOLOG-RELATED"/>
    <property type="match status" value="1"/>
</dbReference>
<dbReference type="PANTHER" id="PTHR24148:SF64">
    <property type="entry name" value="HETEROKARYON INCOMPATIBILITY DOMAIN-CONTAINING PROTEIN"/>
    <property type="match status" value="1"/>
</dbReference>
<organism evidence="3 4">
    <name type="scientific">Coniochaeta ligniaria NRRL 30616</name>
    <dbReference type="NCBI Taxonomy" id="1408157"/>
    <lineage>
        <taxon>Eukaryota</taxon>
        <taxon>Fungi</taxon>
        <taxon>Dikarya</taxon>
        <taxon>Ascomycota</taxon>
        <taxon>Pezizomycotina</taxon>
        <taxon>Sordariomycetes</taxon>
        <taxon>Sordariomycetidae</taxon>
        <taxon>Coniochaetales</taxon>
        <taxon>Coniochaetaceae</taxon>
        <taxon>Coniochaeta</taxon>
    </lineage>
</organism>
<gene>
    <name evidence="3" type="ORF">CONLIGDRAFT_146567</name>
</gene>
<protein>
    <recommendedName>
        <fullName evidence="2">Heterokaryon incompatibility domain-containing protein</fullName>
    </recommendedName>
</protein>
<dbReference type="Pfam" id="PF26639">
    <property type="entry name" value="Het-6_barrel"/>
    <property type="match status" value="1"/>
</dbReference>
<keyword evidence="4" id="KW-1185">Reference proteome</keyword>
<dbReference type="InterPro" id="IPR052895">
    <property type="entry name" value="HetReg/Transcr_Mod"/>
</dbReference>
<evidence type="ECO:0000313" key="4">
    <source>
        <dbReference type="Proteomes" id="UP000182658"/>
    </source>
</evidence>